<evidence type="ECO:0000256" key="2">
    <source>
        <dbReference type="ARBA" id="ARBA00023110"/>
    </source>
</evidence>
<comment type="similarity">
    <text evidence="1 4">Belongs to the cyclophilin-type PPIase family.</text>
</comment>
<name>A0A239EYL0_EKHLU</name>
<dbReference type="PANTHER" id="PTHR45625:SF4">
    <property type="entry name" value="PEPTIDYLPROLYL ISOMERASE DOMAIN AND WD REPEAT-CONTAINING PROTEIN 1"/>
    <property type="match status" value="1"/>
</dbReference>
<dbReference type="PROSITE" id="PS00170">
    <property type="entry name" value="CSA_PPIASE_1"/>
    <property type="match status" value="1"/>
</dbReference>
<evidence type="ECO:0000313" key="6">
    <source>
        <dbReference type="EMBL" id="SNS49685.1"/>
    </source>
</evidence>
<dbReference type="InterPro" id="IPR029000">
    <property type="entry name" value="Cyclophilin-like_dom_sf"/>
</dbReference>
<dbReference type="InterPro" id="IPR002130">
    <property type="entry name" value="Cyclophilin-type_PPIase_dom"/>
</dbReference>
<dbReference type="PANTHER" id="PTHR45625">
    <property type="entry name" value="PEPTIDYL-PROLYL CIS-TRANS ISOMERASE-RELATED"/>
    <property type="match status" value="1"/>
</dbReference>
<dbReference type="GO" id="GO:0006457">
    <property type="term" value="P:protein folding"/>
    <property type="evidence" value="ECO:0007669"/>
    <property type="project" value="InterPro"/>
</dbReference>
<dbReference type="GO" id="GO:0003755">
    <property type="term" value="F:peptidyl-prolyl cis-trans isomerase activity"/>
    <property type="evidence" value="ECO:0007669"/>
    <property type="project" value="UniProtKB-UniRule"/>
</dbReference>
<dbReference type="CDD" id="cd00317">
    <property type="entry name" value="cyclophilin"/>
    <property type="match status" value="1"/>
</dbReference>
<accession>A0A239EYL0</accession>
<dbReference type="InterPro" id="IPR044666">
    <property type="entry name" value="Cyclophilin_A-like"/>
</dbReference>
<keyword evidence="2 4" id="KW-0697">Rotamase</keyword>
<evidence type="ECO:0000259" key="5">
    <source>
        <dbReference type="PROSITE" id="PS50072"/>
    </source>
</evidence>
<dbReference type="EMBL" id="FZPD01000001">
    <property type="protein sequence ID" value="SNS49685.1"/>
    <property type="molecule type" value="Genomic_DNA"/>
</dbReference>
<evidence type="ECO:0000256" key="1">
    <source>
        <dbReference type="ARBA" id="ARBA00007365"/>
    </source>
</evidence>
<dbReference type="InterPro" id="IPR020892">
    <property type="entry name" value="Cyclophilin-type_PPIase_CS"/>
</dbReference>
<dbReference type="AlphaFoldDB" id="A0A239EYL0"/>
<reference evidence="6 7" key="1">
    <citation type="submission" date="2017-06" db="EMBL/GenBank/DDBJ databases">
        <authorList>
            <person name="Kim H.J."/>
            <person name="Triplett B.A."/>
        </authorList>
    </citation>
    <scope>NUCLEOTIDE SEQUENCE [LARGE SCALE GENOMIC DNA]</scope>
    <source>
        <strain evidence="6 7">DSM 19307</strain>
    </source>
</reference>
<feature type="domain" description="PPIase cyclophilin-type" evidence="5">
    <location>
        <begin position="33"/>
        <end position="260"/>
    </location>
</feature>
<dbReference type="PRINTS" id="PR00153">
    <property type="entry name" value="CSAPPISMRASE"/>
</dbReference>
<gene>
    <name evidence="6" type="ORF">SAMN05421640_0395</name>
</gene>
<organism evidence="6 7">
    <name type="scientific">Ekhidna lutea</name>
    <dbReference type="NCBI Taxonomy" id="447679"/>
    <lineage>
        <taxon>Bacteria</taxon>
        <taxon>Pseudomonadati</taxon>
        <taxon>Bacteroidota</taxon>
        <taxon>Cytophagia</taxon>
        <taxon>Cytophagales</taxon>
        <taxon>Reichenbachiellaceae</taxon>
        <taxon>Ekhidna</taxon>
    </lineage>
</organism>
<comment type="catalytic activity">
    <reaction evidence="4">
        <text>[protein]-peptidylproline (omega=180) = [protein]-peptidylproline (omega=0)</text>
        <dbReference type="Rhea" id="RHEA:16237"/>
        <dbReference type="Rhea" id="RHEA-COMP:10747"/>
        <dbReference type="Rhea" id="RHEA-COMP:10748"/>
        <dbReference type="ChEBI" id="CHEBI:83833"/>
        <dbReference type="ChEBI" id="CHEBI:83834"/>
        <dbReference type="EC" id="5.2.1.8"/>
    </reaction>
</comment>
<dbReference type="Proteomes" id="UP000198393">
    <property type="component" value="Unassembled WGS sequence"/>
</dbReference>
<evidence type="ECO:0000256" key="3">
    <source>
        <dbReference type="ARBA" id="ARBA00023235"/>
    </source>
</evidence>
<keyword evidence="7" id="KW-1185">Reference proteome</keyword>
<sequence>MKKILISLLILALFAGCGDKNKDYLVKIKTKYGDMTVVLYDETPLHKKNFLELANSGRYDSTTFHRIVEDFMIQGGNVAEKENIREKEEDRIPAEIVDGIYHTKGSLAAARQGDASNPEKKSSASQFYIIDGMSWEFMTTDVRQLNQRMSALLQDTAYSDLLKQFQDLAQKRDNAGMTALSLANKELVEEKYNIDLSVDPSQYADAYHGIGGYPPLDGEYTVFGKVVDGLDVIDKLAAIETKRNPASGEKSLPLEDVYLTMEVIEMKKKEVTEKFGYTYSEE</sequence>
<dbReference type="EC" id="5.2.1.8" evidence="4"/>
<protein>
    <recommendedName>
        <fullName evidence="4">Peptidyl-prolyl cis-trans isomerase</fullName>
        <shortName evidence="4">PPIase</shortName>
        <ecNumber evidence="4">5.2.1.8</ecNumber>
    </recommendedName>
</protein>
<keyword evidence="3 4" id="KW-0413">Isomerase</keyword>
<evidence type="ECO:0000256" key="4">
    <source>
        <dbReference type="RuleBase" id="RU363019"/>
    </source>
</evidence>
<dbReference type="Pfam" id="PF00160">
    <property type="entry name" value="Pro_isomerase"/>
    <property type="match status" value="1"/>
</dbReference>
<dbReference type="OrthoDB" id="9807797at2"/>
<proteinExistence type="inferred from homology"/>
<dbReference type="SUPFAM" id="SSF50891">
    <property type="entry name" value="Cyclophilin-like"/>
    <property type="match status" value="1"/>
</dbReference>
<evidence type="ECO:0000313" key="7">
    <source>
        <dbReference type="Proteomes" id="UP000198393"/>
    </source>
</evidence>
<dbReference type="RefSeq" id="WP_144017297.1">
    <property type="nucleotide sequence ID" value="NZ_FZPD01000001.1"/>
</dbReference>
<dbReference type="Gene3D" id="2.40.100.10">
    <property type="entry name" value="Cyclophilin-like"/>
    <property type="match status" value="1"/>
</dbReference>
<comment type="function">
    <text evidence="4">PPIases accelerate the folding of proteins. It catalyzes the cis-trans isomerization of proline imidic peptide bonds in oligopeptides.</text>
</comment>
<dbReference type="PROSITE" id="PS51257">
    <property type="entry name" value="PROKAR_LIPOPROTEIN"/>
    <property type="match status" value="1"/>
</dbReference>
<dbReference type="PROSITE" id="PS50072">
    <property type="entry name" value="CSA_PPIASE_2"/>
    <property type="match status" value="1"/>
</dbReference>